<feature type="compositionally biased region" description="Polar residues" evidence="1">
    <location>
        <begin position="21"/>
        <end position="35"/>
    </location>
</feature>
<dbReference type="PANTHER" id="PTHR22957">
    <property type="entry name" value="TBC1 DOMAIN FAMILY MEMBER GTPASE-ACTIVATING PROTEIN"/>
    <property type="match status" value="1"/>
</dbReference>
<feature type="region of interest" description="Disordered" evidence="1">
    <location>
        <begin position="1"/>
        <end position="149"/>
    </location>
</feature>
<feature type="compositionally biased region" description="Polar residues" evidence="1">
    <location>
        <begin position="83"/>
        <end position="100"/>
    </location>
</feature>
<dbReference type="GO" id="GO:0005096">
    <property type="term" value="F:GTPase activator activity"/>
    <property type="evidence" value="ECO:0007669"/>
    <property type="project" value="TreeGrafter"/>
</dbReference>
<dbReference type="FunFam" id="1.10.472.80:FF:000001">
    <property type="entry name" value="TBC1 domain family member 22B"/>
    <property type="match status" value="1"/>
</dbReference>
<dbReference type="EMBL" id="JAACJK010000219">
    <property type="protein sequence ID" value="KAF5317136.1"/>
    <property type="molecule type" value="Genomic_DNA"/>
</dbReference>
<dbReference type="Gene3D" id="1.10.472.80">
    <property type="entry name" value="Ypt/Rab-GAP domain of gyp1p, domain 3"/>
    <property type="match status" value="1"/>
</dbReference>
<proteinExistence type="predicted"/>
<reference evidence="3 4" key="1">
    <citation type="journal article" date="2020" name="ISME J.">
        <title>Uncovering the hidden diversity of litter-decomposition mechanisms in mushroom-forming fungi.</title>
        <authorList>
            <person name="Floudas D."/>
            <person name="Bentzer J."/>
            <person name="Ahren D."/>
            <person name="Johansson T."/>
            <person name="Persson P."/>
            <person name="Tunlid A."/>
        </authorList>
    </citation>
    <scope>NUCLEOTIDE SEQUENCE [LARGE SCALE GENOMIC DNA]</scope>
    <source>
        <strain evidence="3 4">CBS 175.51</strain>
    </source>
</reference>
<feature type="region of interest" description="Disordered" evidence="1">
    <location>
        <begin position="263"/>
        <end position="308"/>
    </location>
</feature>
<dbReference type="InterPro" id="IPR035969">
    <property type="entry name" value="Rab-GAP_TBC_sf"/>
</dbReference>
<name>A0A8H5B5N6_9AGAR</name>
<comment type="caution">
    <text evidence="3">The sequence shown here is derived from an EMBL/GenBank/DDBJ whole genome shotgun (WGS) entry which is preliminary data.</text>
</comment>
<dbReference type="AlphaFoldDB" id="A0A8H5B5N6"/>
<feature type="domain" description="Rab-GAP TBC" evidence="2">
    <location>
        <begin position="338"/>
        <end position="562"/>
    </location>
</feature>
<dbReference type="Gene3D" id="1.10.8.270">
    <property type="entry name" value="putative rabgap domain of human tbc1 domain family member 14 like domains"/>
    <property type="match status" value="1"/>
</dbReference>
<feature type="compositionally biased region" description="Low complexity" evidence="1">
    <location>
        <begin position="278"/>
        <end position="289"/>
    </location>
</feature>
<sequence length="634" mass="71348">MPTPYSPPARPHSNMLGILHPTSTHFNRSTSSTMGSYMDASWAEDDAWDSASDSESPKRPSTLTTTLSSGPISVVRAASSSSTAHNTGGSGHTTPYTSGTRPVPVVRKHQNQQQFSQSSPSNNSSSSSNLAFSYTHLNAPDPSSYPPKRELLMASEKPDTEDTSDGIPMTNATSTAASVTSQKGDWTIVQTEDPQREGRYPEEDSDIMIVGDMEGLDLSGSLLSIDESIIAENRFKSKERNEAIQKIRKDALEIVADPLQGIRNYRRRRPSPSPTPSIPTSSSNSGIPIHIQSTHSREKSEKLMRERSIRSNRKAKFIECLSSRDVNINELRKLAWAGIPTELRPMAWQLLLGYMPLASPSRSSTLARKRAEYHSMVETTFARGKEGLDQQIWHQIEIDVPRTRPGVRLWMLDATQRCLERILYVWAIRHPASGYVQGINDLVTPFFQVFMSAYIDEDPENFDPALLPKSVVDAIEADSFWCLSRLLDGIQDNYISAQPGIHRSVKRMQELVARIDPSLSSHLEAQNVEFMQFAFRWMNCLLMREISVQNTIRMWDTYLAEGTDAFSQFHLYVCCAFLVRWSDQLKHKDFQDIIIFLQSLPTQGWGDHEIEMLLSEAFVLNATWQNAQSHFNGR</sequence>
<feature type="compositionally biased region" description="Basic and acidic residues" evidence="1">
    <location>
        <begin position="295"/>
        <end position="308"/>
    </location>
</feature>
<evidence type="ECO:0000313" key="3">
    <source>
        <dbReference type="EMBL" id="KAF5317136.1"/>
    </source>
</evidence>
<dbReference type="GO" id="GO:0005794">
    <property type="term" value="C:Golgi apparatus"/>
    <property type="evidence" value="ECO:0007669"/>
    <property type="project" value="TreeGrafter"/>
</dbReference>
<accession>A0A8H5B5N6</accession>
<dbReference type="InterPro" id="IPR000195">
    <property type="entry name" value="Rab-GAP-TBC_dom"/>
</dbReference>
<dbReference type="OrthoDB" id="26371at2759"/>
<evidence type="ECO:0000313" key="4">
    <source>
        <dbReference type="Proteomes" id="UP000541558"/>
    </source>
</evidence>
<evidence type="ECO:0000259" key="2">
    <source>
        <dbReference type="PROSITE" id="PS50086"/>
    </source>
</evidence>
<organism evidence="3 4">
    <name type="scientific">Ephemerocybe angulata</name>
    <dbReference type="NCBI Taxonomy" id="980116"/>
    <lineage>
        <taxon>Eukaryota</taxon>
        <taxon>Fungi</taxon>
        <taxon>Dikarya</taxon>
        <taxon>Basidiomycota</taxon>
        <taxon>Agaricomycotina</taxon>
        <taxon>Agaricomycetes</taxon>
        <taxon>Agaricomycetidae</taxon>
        <taxon>Agaricales</taxon>
        <taxon>Agaricineae</taxon>
        <taxon>Psathyrellaceae</taxon>
        <taxon>Ephemerocybe</taxon>
    </lineage>
</organism>
<dbReference type="Gene3D" id="1.10.10.750">
    <property type="entry name" value="Ypt/Rab-GAP domain of gyp1p, domain 1"/>
    <property type="match status" value="1"/>
</dbReference>
<dbReference type="PANTHER" id="PTHR22957:SF26">
    <property type="entry name" value="LD44506P"/>
    <property type="match status" value="1"/>
</dbReference>
<dbReference type="Proteomes" id="UP000541558">
    <property type="component" value="Unassembled WGS sequence"/>
</dbReference>
<keyword evidence="4" id="KW-1185">Reference proteome</keyword>
<evidence type="ECO:0000256" key="1">
    <source>
        <dbReference type="SAM" id="MobiDB-lite"/>
    </source>
</evidence>
<feature type="compositionally biased region" description="Low complexity" evidence="1">
    <location>
        <begin position="111"/>
        <end position="129"/>
    </location>
</feature>
<dbReference type="Pfam" id="PF00566">
    <property type="entry name" value="RabGAP-TBC"/>
    <property type="match status" value="1"/>
</dbReference>
<protein>
    <recommendedName>
        <fullName evidence="2">Rab-GAP TBC domain-containing protein</fullName>
    </recommendedName>
</protein>
<dbReference type="FunFam" id="1.10.8.270:FF:000037">
    <property type="entry name" value="TBC1 domain family member 22A"/>
    <property type="match status" value="1"/>
</dbReference>
<gene>
    <name evidence="3" type="ORF">D9611_003922</name>
</gene>
<feature type="compositionally biased region" description="Pro residues" evidence="1">
    <location>
        <begin position="1"/>
        <end position="10"/>
    </location>
</feature>
<dbReference type="SUPFAM" id="SSF47923">
    <property type="entry name" value="Ypt/Rab-GAP domain of gyp1p"/>
    <property type="match status" value="2"/>
</dbReference>
<dbReference type="SMART" id="SM00164">
    <property type="entry name" value="TBC"/>
    <property type="match status" value="1"/>
</dbReference>
<feature type="compositionally biased region" description="Low complexity" evidence="1">
    <location>
        <begin position="61"/>
        <end position="82"/>
    </location>
</feature>
<dbReference type="PROSITE" id="PS50086">
    <property type="entry name" value="TBC_RABGAP"/>
    <property type="match status" value="1"/>
</dbReference>